<name>A0A8J3VW49_9ACTN</name>
<organism evidence="1 2">
    <name type="scientific">Rugosimonospora africana</name>
    <dbReference type="NCBI Taxonomy" id="556532"/>
    <lineage>
        <taxon>Bacteria</taxon>
        <taxon>Bacillati</taxon>
        <taxon>Actinomycetota</taxon>
        <taxon>Actinomycetes</taxon>
        <taxon>Micromonosporales</taxon>
        <taxon>Micromonosporaceae</taxon>
        <taxon>Rugosimonospora</taxon>
    </lineage>
</organism>
<comment type="caution">
    <text evidence="1">The sequence shown here is derived from an EMBL/GenBank/DDBJ whole genome shotgun (WGS) entry which is preliminary data.</text>
</comment>
<gene>
    <name evidence="1" type="ORF">Raf01_95440</name>
</gene>
<keyword evidence="2" id="KW-1185">Reference proteome</keyword>
<reference evidence="1" key="1">
    <citation type="submission" date="2021-01" db="EMBL/GenBank/DDBJ databases">
        <title>Whole genome shotgun sequence of Rugosimonospora africana NBRC 104875.</title>
        <authorList>
            <person name="Komaki H."/>
            <person name="Tamura T."/>
        </authorList>
    </citation>
    <scope>NUCLEOTIDE SEQUENCE</scope>
    <source>
        <strain evidence="1">NBRC 104875</strain>
    </source>
</reference>
<evidence type="ECO:0000313" key="1">
    <source>
        <dbReference type="EMBL" id="GIH21372.1"/>
    </source>
</evidence>
<dbReference type="Proteomes" id="UP000642748">
    <property type="component" value="Unassembled WGS sequence"/>
</dbReference>
<protein>
    <submittedName>
        <fullName evidence="1">Uncharacterized protein</fullName>
    </submittedName>
</protein>
<proteinExistence type="predicted"/>
<dbReference type="AlphaFoldDB" id="A0A8J3VW49"/>
<evidence type="ECO:0000313" key="2">
    <source>
        <dbReference type="Proteomes" id="UP000642748"/>
    </source>
</evidence>
<dbReference type="EMBL" id="BONZ01000126">
    <property type="protein sequence ID" value="GIH21372.1"/>
    <property type="molecule type" value="Genomic_DNA"/>
</dbReference>
<sequence length="85" mass="8526">MTATGDIIAAVQVLIQQLHQSVTATNAAAQRAEQARGAAAALGHAQGVATFGAIHQTLAEVQQGIGPLIDRARTAITQAQAAEGG</sequence>
<dbReference type="RefSeq" id="WP_203924751.1">
    <property type="nucleotide sequence ID" value="NZ_BONZ01000126.1"/>
</dbReference>
<accession>A0A8J3VW49</accession>